<accession>A0ABR4QLK7</accession>
<evidence type="ECO:0000256" key="3">
    <source>
        <dbReference type="SAM" id="MobiDB-lite"/>
    </source>
</evidence>
<name>A0ABR4QLK7_9CEST</name>
<proteinExistence type="predicted"/>
<protein>
    <recommendedName>
        <fullName evidence="4">ODAD1 central coiled coil region domain-containing protein</fullName>
    </recommendedName>
</protein>
<sequence>MPKRDQSADKNLEANHLEDLEEAFNKLGDLLGSTEIEKIVEIFKSNECQINRAVEYINTQDSKYSKIKEEIDQLEEYKAQALDEIKATANCFREQILRLDETYTSVKAKTVLLARSLRRARMLAKRILQEVKFLKSIINFDADSETDLDFSALDSVTKTMMALEQRIGEIYDLYKALKNRSGDGVAVEDVPDTPTNLQTDSAISDDNATTDGIDDLPSVGETFDEISMDSGNVSQPISEVQLRKLML</sequence>
<keyword evidence="1 2" id="KW-0175">Coiled coil</keyword>
<feature type="region of interest" description="Disordered" evidence="3">
    <location>
        <begin position="185"/>
        <end position="211"/>
    </location>
</feature>
<gene>
    <name evidence="5" type="ORF">TcWFU_002600</name>
</gene>
<dbReference type="Proteomes" id="UP001651158">
    <property type="component" value="Unassembled WGS sequence"/>
</dbReference>
<evidence type="ECO:0000256" key="2">
    <source>
        <dbReference type="SAM" id="Coils"/>
    </source>
</evidence>
<dbReference type="EMBL" id="JAKROA010000002">
    <property type="protein sequence ID" value="KAL5109973.1"/>
    <property type="molecule type" value="Genomic_DNA"/>
</dbReference>
<feature type="domain" description="ODAD1 central coiled coil region" evidence="4">
    <location>
        <begin position="7"/>
        <end position="144"/>
    </location>
</feature>
<evidence type="ECO:0000313" key="6">
    <source>
        <dbReference type="Proteomes" id="UP001651158"/>
    </source>
</evidence>
<comment type="caution">
    <text evidence="5">The sequence shown here is derived from an EMBL/GenBank/DDBJ whole genome shotgun (WGS) entry which is preliminary data.</text>
</comment>
<reference evidence="5 6" key="1">
    <citation type="journal article" date="2022" name="Front. Cell. Infect. Microbiol.">
        <title>The Genomes of Two Strains of Taenia crassiceps the Animal Model for the Study of Human Cysticercosis.</title>
        <authorList>
            <person name="Bobes R.J."/>
            <person name="Estrada K."/>
            <person name="Rios-Valencia D.G."/>
            <person name="Calderon-Gallegos A."/>
            <person name="de la Torre P."/>
            <person name="Carrero J.C."/>
            <person name="Sanchez-Flores A."/>
            <person name="Laclette J.P."/>
        </authorList>
    </citation>
    <scope>NUCLEOTIDE SEQUENCE [LARGE SCALE GENOMIC DNA]</scope>
    <source>
        <strain evidence="5">WFUcys</strain>
    </source>
</reference>
<evidence type="ECO:0000313" key="5">
    <source>
        <dbReference type="EMBL" id="KAL5109973.1"/>
    </source>
</evidence>
<organism evidence="5 6">
    <name type="scientific">Taenia crassiceps</name>
    <dbReference type="NCBI Taxonomy" id="6207"/>
    <lineage>
        <taxon>Eukaryota</taxon>
        <taxon>Metazoa</taxon>
        <taxon>Spiralia</taxon>
        <taxon>Lophotrochozoa</taxon>
        <taxon>Platyhelminthes</taxon>
        <taxon>Cestoda</taxon>
        <taxon>Eucestoda</taxon>
        <taxon>Cyclophyllidea</taxon>
        <taxon>Taeniidae</taxon>
        <taxon>Taenia</taxon>
    </lineage>
</organism>
<feature type="compositionally biased region" description="Polar residues" evidence="3">
    <location>
        <begin position="193"/>
        <end position="210"/>
    </location>
</feature>
<evidence type="ECO:0000256" key="1">
    <source>
        <dbReference type="ARBA" id="ARBA00023054"/>
    </source>
</evidence>
<dbReference type="Pfam" id="PF21773">
    <property type="entry name" value="ODAD1_CC"/>
    <property type="match status" value="1"/>
</dbReference>
<evidence type="ECO:0000259" key="4">
    <source>
        <dbReference type="Pfam" id="PF21773"/>
    </source>
</evidence>
<dbReference type="InterPro" id="IPR049258">
    <property type="entry name" value="ODAD1_CC"/>
</dbReference>
<keyword evidence="6" id="KW-1185">Reference proteome</keyword>
<feature type="coiled-coil region" evidence="2">
    <location>
        <begin position="57"/>
        <end position="84"/>
    </location>
</feature>